<dbReference type="EMBL" id="KV453850">
    <property type="protein sequence ID" value="ODV86299.1"/>
    <property type="molecule type" value="Genomic_DNA"/>
</dbReference>
<keyword evidence="3" id="KW-1185">Reference proteome</keyword>
<reference evidence="3" key="1">
    <citation type="submission" date="2016-04" db="EMBL/GenBank/DDBJ databases">
        <title>Comparative genomics of biotechnologically important yeasts.</title>
        <authorList>
            <consortium name="DOE Joint Genome Institute"/>
            <person name="Riley R."/>
            <person name="Haridas S."/>
            <person name="Wolfe K.H."/>
            <person name="Lopes M.R."/>
            <person name="Hittinger C.T."/>
            <person name="Goker M."/>
            <person name="Salamov A."/>
            <person name="Wisecaver J."/>
            <person name="Long T.M."/>
            <person name="Aerts A.L."/>
            <person name="Barry K."/>
            <person name="Choi C."/>
            <person name="Clum A."/>
            <person name="Coughlan A.Y."/>
            <person name="Deshpande S."/>
            <person name="Douglass A.P."/>
            <person name="Hanson S.J."/>
            <person name="Klenk H.-P."/>
            <person name="Labutti K."/>
            <person name="Lapidus A."/>
            <person name="Lindquist E."/>
            <person name="Lipzen A."/>
            <person name="Meier-Kolthoff J.P."/>
            <person name="Ohm R.A."/>
            <person name="Otillar R.P."/>
            <person name="Pangilinan J."/>
            <person name="Peng Y."/>
            <person name="Rokas A."/>
            <person name="Rosa C.A."/>
            <person name="Scheuner C."/>
            <person name="Sibirny A.A."/>
            <person name="Slot J.C."/>
            <person name="Stielow J.B."/>
            <person name="Sun H."/>
            <person name="Kurtzman C.P."/>
            <person name="Blackwell M."/>
            <person name="Grigoriev I.V."/>
            <person name="Jeffries T.W."/>
        </authorList>
    </citation>
    <scope>NUCLEOTIDE SEQUENCE [LARGE SCALE GENOMIC DNA]</scope>
    <source>
        <strain evidence="3">NRRL YB-2248</strain>
    </source>
</reference>
<dbReference type="OrthoDB" id="3976101at2759"/>
<dbReference type="InterPro" id="IPR001810">
    <property type="entry name" value="F-box_dom"/>
</dbReference>
<dbReference type="AlphaFoldDB" id="A0A1E4T3G7"/>
<protein>
    <recommendedName>
        <fullName evidence="1">F-box domain-containing protein</fullName>
    </recommendedName>
</protein>
<gene>
    <name evidence="2" type="ORF">CANARDRAFT_6788</name>
</gene>
<evidence type="ECO:0000313" key="3">
    <source>
        <dbReference type="Proteomes" id="UP000094801"/>
    </source>
</evidence>
<organism evidence="2 3">
    <name type="scientific">[Candida] arabinofermentans NRRL YB-2248</name>
    <dbReference type="NCBI Taxonomy" id="983967"/>
    <lineage>
        <taxon>Eukaryota</taxon>
        <taxon>Fungi</taxon>
        <taxon>Dikarya</taxon>
        <taxon>Ascomycota</taxon>
        <taxon>Saccharomycotina</taxon>
        <taxon>Pichiomycetes</taxon>
        <taxon>Pichiales</taxon>
        <taxon>Pichiaceae</taxon>
        <taxon>Ogataea</taxon>
        <taxon>Ogataea/Candida clade</taxon>
    </lineage>
</organism>
<evidence type="ECO:0000259" key="1">
    <source>
        <dbReference type="PROSITE" id="PS50181"/>
    </source>
</evidence>
<dbReference type="STRING" id="983967.A0A1E4T3G7"/>
<proteinExistence type="predicted"/>
<dbReference type="Proteomes" id="UP000094801">
    <property type="component" value="Unassembled WGS sequence"/>
</dbReference>
<feature type="domain" description="F-box" evidence="1">
    <location>
        <begin position="2"/>
        <end position="47"/>
    </location>
</feature>
<dbReference type="SUPFAM" id="SSF81383">
    <property type="entry name" value="F-box domain"/>
    <property type="match status" value="1"/>
</dbReference>
<dbReference type="PROSITE" id="PS50181">
    <property type="entry name" value="FBOX"/>
    <property type="match status" value="1"/>
</dbReference>
<evidence type="ECO:0000313" key="2">
    <source>
        <dbReference type="EMBL" id="ODV86299.1"/>
    </source>
</evidence>
<sequence>MTSSLEELPDDVISKIASYLPQQGKVNLAYCSYKLYTLALPQLYKRISFGKASVLASTASFQDSVFTHVGYSANQLVSEEQQLDIFDMRQQVLLQSLQINIELCNYIEEIAILSQHDNSRELDATKRSDYECLYNELFDYIQDNCINLRFFRSKSPTIKLQSSSFKKLPNLQNHCMFDLNDIKCLPASVKELEIGILSETPNIAEFGPTNISTLLQLDSLILSDDERSSVIFLDMLLKSLTCGKVLNIKTLKIVHYHGFNDYNHISRELVKRLLDNLNIEVLKNLEIVAGCDQMACACLGEFTKYMTTTYMFKLRKLSIIQKTVHRDHNYTEKFDVAITELLSNMSNNESLAYLFIRHSPPLDCQMGNGFEGNYIKRRDLYAAVLPKLTGLQTLVSPTIMQSLACYEQLVSDLLWNGCECQHCTDYLPLFDHYLMKHNYYDSRSGLTKDAISPVLFGCASDMTSMRLSCYDGLQTLELPLMDRNWNFHGYFGIGHEDDFDCQFNQSCYRPLVTCMSHFLKDYVEELGKSMPHLSLVCFSGVFFVREDQGEWRCLYD</sequence>
<accession>A0A1E4T3G7</accession>
<name>A0A1E4T3G7_9ASCO</name>
<dbReference type="InterPro" id="IPR036047">
    <property type="entry name" value="F-box-like_dom_sf"/>
</dbReference>